<reference evidence="3 4" key="1">
    <citation type="submission" date="2020-04" db="EMBL/GenBank/DDBJ databases">
        <title>Thermobifida alba genome sequencing and assembly.</title>
        <authorList>
            <person name="Luzics S."/>
            <person name="Horvath B."/>
            <person name="Nagy I."/>
            <person name="Toth A."/>
            <person name="Nagy I."/>
            <person name="Kukolya J."/>
        </authorList>
    </citation>
    <scope>NUCLEOTIDE SEQUENCE [LARGE SCALE GENOMIC DNA]</scope>
    <source>
        <strain evidence="3 4">DSM 43795</strain>
    </source>
</reference>
<evidence type="ECO:0000256" key="1">
    <source>
        <dbReference type="ARBA" id="ARBA00022527"/>
    </source>
</evidence>
<dbReference type="CDD" id="cd16936">
    <property type="entry name" value="HATPase_RsbW-like"/>
    <property type="match status" value="1"/>
</dbReference>
<evidence type="ECO:0000313" key="3">
    <source>
        <dbReference type="EMBL" id="UPT20093.1"/>
    </source>
</evidence>
<evidence type="ECO:0000313" key="4">
    <source>
        <dbReference type="Proteomes" id="UP000832041"/>
    </source>
</evidence>
<dbReference type="SUPFAM" id="SSF55874">
    <property type="entry name" value="ATPase domain of HSP90 chaperone/DNA topoisomerase II/histidine kinase"/>
    <property type="match status" value="1"/>
</dbReference>
<accession>A0ABY4L0T6</accession>
<dbReference type="PANTHER" id="PTHR35526">
    <property type="entry name" value="ANTI-SIGMA-F FACTOR RSBW-RELATED"/>
    <property type="match status" value="1"/>
</dbReference>
<feature type="domain" description="Histidine kinase/HSP90-like ATPase" evidence="2">
    <location>
        <begin position="12"/>
        <end position="117"/>
    </location>
</feature>
<keyword evidence="3" id="KW-0547">Nucleotide-binding</keyword>
<gene>
    <name evidence="3" type="ORF">FOF52_03185</name>
</gene>
<dbReference type="EMBL" id="CP051627">
    <property type="protein sequence ID" value="UPT20093.1"/>
    <property type="molecule type" value="Genomic_DNA"/>
</dbReference>
<organism evidence="3 4">
    <name type="scientific">Thermobifida alba</name>
    <name type="common">Thermomonospora alba</name>
    <dbReference type="NCBI Taxonomy" id="53522"/>
    <lineage>
        <taxon>Bacteria</taxon>
        <taxon>Bacillati</taxon>
        <taxon>Actinomycetota</taxon>
        <taxon>Actinomycetes</taxon>
        <taxon>Streptosporangiales</taxon>
        <taxon>Nocardiopsidaceae</taxon>
        <taxon>Thermobifida</taxon>
    </lineage>
</organism>
<dbReference type="Pfam" id="PF13581">
    <property type="entry name" value="HATPase_c_2"/>
    <property type="match status" value="1"/>
</dbReference>
<dbReference type="InterPro" id="IPR036890">
    <property type="entry name" value="HATPase_C_sf"/>
</dbReference>
<keyword evidence="1" id="KW-0418">Kinase</keyword>
<dbReference type="RefSeq" id="WP_248592340.1">
    <property type="nucleotide sequence ID" value="NZ_BAABEB010000012.1"/>
</dbReference>
<evidence type="ECO:0000259" key="2">
    <source>
        <dbReference type="Pfam" id="PF13581"/>
    </source>
</evidence>
<keyword evidence="3" id="KW-0067">ATP-binding</keyword>
<dbReference type="Gene3D" id="3.30.565.10">
    <property type="entry name" value="Histidine kinase-like ATPase, C-terminal domain"/>
    <property type="match status" value="1"/>
</dbReference>
<dbReference type="GO" id="GO:0005524">
    <property type="term" value="F:ATP binding"/>
    <property type="evidence" value="ECO:0007669"/>
    <property type="project" value="UniProtKB-KW"/>
</dbReference>
<protein>
    <submittedName>
        <fullName evidence="3">ATP-binding protein</fullName>
    </submittedName>
</protein>
<dbReference type="Proteomes" id="UP000832041">
    <property type="component" value="Chromosome"/>
</dbReference>
<dbReference type="InterPro" id="IPR003594">
    <property type="entry name" value="HATPase_dom"/>
</dbReference>
<keyword evidence="4" id="KW-1185">Reference proteome</keyword>
<keyword evidence="1" id="KW-0808">Transferase</keyword>
<proteinExistence type="predicted"/>
<dbReference type="PANTHER" id="PTHR35526:SF3">
    <property type="entry name" value="ANTI-SIGMA-F FACTOR RSBW"/>
    <property type="match status" value="1"/>
</dbReference>
<keyword evidence="1" id="KW-0723">Serine/threonine-protein kinase</keyword>
<dbReference type="InterPro" id="IPR050267">
    <property type="entry name" value="Anti-sigma-factor_SerPK"/>
</dbReference>
<sequence length="145" mass="15723">MSVSSTVLPGIPDSVAAARAFVVECLRSTPGSTVPDELVERAELITSELATNAVRHTRSGDPGGSYEVRVEVDRSEIRAEVRTREPRTPHTAPHVLPHAGDPCRATGRGLFLVDLLATRWGGLATPAEGVYFVLRWPDRPYPVRA</sequence>
<name>A0ABY4L0T6_THEAE</name>